<name>A0A6A6ZNB5_9PLEO</name>
<reference evidence="1" key="1">
    <citation type="journal article" date="2020" name="Stud. Mycol.">
        <title>101 Dothideomycetes genomes: a test case for predicting lifestyles and emergence of pathogens.</title>
        <authorList>
            <person name="Haridas S."/>
            <person name="Albert R."/>
            <person name="Binder M."/>
            <person name="Bloem J."/>
            <person name="Labutti K."/>
            <person name="Salamov A."/>
            <person name="Andreopoulos B."/>
            <person name="Baker S."/>
            <person name="Barry K."/>
            <person name="Bills G."/>
            <person name="Bluhm B."/>
            <person name="Cannon C."/>
            <person name="Castanera R."/>
            <person name="Culley D."/>
            <person name="Daum C."/>
            <person name="Ezra D."/>
            <person name="Gonzalez J."/>
            <person name="Henrissat B."/>
            <person name="Kuo A."/>
            <person name="Liang C."/>
            <person name="Lipzen A."/>
            <person name="Lutzoni F."/>
            <person name="Magnuson J."/>
            <person name="Mondo S."/>
            <person name="Nolan M."/>
            <person name="Ohm R."/>
            <person name="Pangilinan J."/>
            <person name="Park H.-J."/>
            <person name="Ramirez L."/>
            <person name="Alfaro M."/>
            <person name="Sun H."/>
            <person name="Tritt A."/>
            <person name="Yoshinaga Y."/>
            <person name="Zwiers L.-H."/>
            <person name="Turgeon B."/>
            <person name="Goodwin S."/>
            <person name="Spatafora J."/>
            <person name="Crous P."/>
            <person name="Grigoriev I."/>
        </authorList>
    </citation>
    <scope>NUCLEOTIDE SEQUENCE</scope>
    <source>
        <strain evidence="1">CBS 113818</strain>
    </source>
</reference>
<dbReference type="EMBL" id="MU006234">
    <property type="protein sequence ID" value="KAF2822338.1"/>
    <property type="molecule type" value="Genomic_DNA"/>
</dbReference>
<accession>A0A6A6ZNB5</accession>
<sequence length="273" mass="31177">MVPKKYVITMHAHYSCSALMLSTVYPLISSLRRRSRLSGKLQLTSISAEIRNRIYHFAKERTFYADCSEPPLLMNIKHTVKLPLPYGGRQFFDHDEEDYEDILLGLTLLSRLRDFCPTFVARFRPCMLIEGDFLDVDCEECGHSINCGCDSGCDHEDALDEVIDEIHWRYDYTHALDEILANSNASWLMVLRKDAKEALKVECTIDLEAGRATVYIRYRMGMALALLAKENIYRATGKYVRHCMAREPIYNQVEVGGDTVTVPKKDTGSAAKM</sequence>
<organism evidence="1 2">
    <name type="scientific">Ophiobolus disseminans</name>
    <dbReference type="NCBI Taxonomy" id="1469910"/>
    <lineage>
        <taxon>Eukaryota</taxon>
        <taxon>Fungi</taxon>
        <taxon>Dikarya</taxon>
        <taxon>Ascomycota</taxon>
        <taxon>Pezizomycotina</taxon>
        <taxon>Dothideomycetes</taxon>
        <taxon>Pleosporomycetidae</taxon>
        <taxon>Pleosporales</taxon>
        <taxon>Pleosporineae</taxon>
        <taxon>Phaeosphaeriaceae</taxon>
        <taxon>Ophiobolus</taxon>
    </lineage>
</organism>
<dbReference type="OrthoDB" id="3766937at2759"/>
<gene>
    <name evidence="1" type="ORF">CC86DRAFT_396625</name>
</gene>
<proteinExistence type="predicted"/>
<protein>
    <submittedName>
        <fullName evidence="1">Uncharacterized protein</fullName>
    </submittedName>
</protein>
<evidence type="ECO:0000313" key="2">
    <source>
        <dbReference type="Proteomes" id="UP000799424"/>
    </source>
</evidence>
<evidence type="ECO:0000313" key="1">
    <source>
        <dbReference type="EMBL" id="KAF2822338.1"/>
    </source>
</evidence>
<dbReference type="Proteomes" id="UP000799424">
    <property type="component" value="Unassembled WGS sequence"/>
</dbReference>
<keyword evidence="2" id="KW-1185">Reference proteome</keyword>
<dbReference type="AlphaFoldDB" id="A0A6A6ZNB5"/>